<comment type="similarity">
    <text evidence="1">Belongs to the PP1 inhibitor family.</text>
</comment>
<dbReference type="EnsemblMetazoa" id="SMAR007298-RA">
    <property type="protein sequence ID" value="SMAR007298-PA"/>
    <property type="gene ID" value="SMAR007298"/>
</dbReference>
<reference evidence="6" key="1">
    <citation type="submission" date="2011-05" db="EMBL/GenBank/DDBJ databases">
        <authorList>
            <person name="Richards S.R."/>
            <person name="Qu J."/>
            <person name="Jiang H."/>
            <person name="Jhangiani S.N."/>
            <person name="Agravi P."/>
            <person name="Goodspeed R."/>
            <person name="Gross S."/>
            <person name="Mandapat C."/>
            <person name="Jackson L."/>
            <person name="Mathew T."/>
            <person name="Pu L."/>
            <person name="Thornton R."/>
            <person name="Saada N."/>
            <person name="Wilczek-Boney K.B."/>
            <person name="Lee S."/>
            <person name="Kovar C."/>
            <person name="Wu Y."/>
            <person name="Scherer S.E."/>
            <person name="Worley K.C."/>
            <person name="Muzny D.M."/>
            <person name="Gibbs R."/>
        </authorList>
    </citation>
    <scope>NUCLEOTIDE SEQUENCE</scope>
    <source>
        <strain evidence="6">Brora</strain>
    </source>
</reference>
<dbReference type="AlphaFoldDB" id="T1J181"/>
<dbReference type="STRING" id="126957.T1J181"/>
<dbReference type="PhylomeDB" id="T1J181"/>
<dbReference type="PANTHER" id="PTHR16188">
    <property type="entry name" value="PROTEIN PHOSPHATASE 1 INHIBITOR POTENTIATED BY PROTEIN KINASE C"/>
    <property type="match status" value="1"/>
</dbReference>
<evidence type="ECO:0000313" key="5">
    <source>
        <dbReference type="EnsemblMetazoa" id="SMAR007298-PA"/>
    </source>
</evidence>
<feature type="compositionally biased region" description="Basic and acidic residues" evidence="4">
    <location>
        <begin position="22"/>
        <end position="42"/>
    </location>
</feature>
<dbReference type="GO" id="GO:0005737">
    <property type="term" value="C:cytoplasm"/>
    <property type="evidence" value="ECO:0007669"/>
    <property type="project" value="InterPro"/>
</dbReference>
<dbReference type="EMBL" id="AFFK01020810">
    <property type="status" value="NOT_ANNOTATED_CDS"/>
    <property type="molecule type" value="Genomic_DNA"/>
</dbReference>
<dbReference type="InterPro" id="IPR036658">
    <property type="entry name" value="CPI-17_sf"/>
</dbReference>
<evidence type="ECO:0000256" key="1">
    <source>
        <dbReference type="ARBA" id="ARBA00005483"/>
    </source>
</evidence>
<dbReference type="OMA" id="MWLFDEL"/>
<evidence type="ECO:0008006" key="7">
    <source>
        <dbReference type="Google" id="ProtNLM"/>
    </source>
</evidence>
<keyword evidence="3" id="KW-0650">Protein phosphatase inhibitor</keyword>
<protein>
    <recommendedName>
        <fullName evidence="7">Protein phosphatase 1 regulatory subunit 14B</fullName>
    </recommendedName>
</protein>
<dbReference type="Proteomes" id="UP000014500">
    <property type="component" value="Unassembled WGS sequence"/>
</dbReference>
<evidence type="ECO:0000313" key="6">
    <source>
        <dbReference type="Proteomes" id="UP000014500"/>
    </source>
</evidence>
<dbReference type="SUPFAM" id="SSF81790">
    <property type="entry name" value="Myosin phosphatase inhibitor 17kDa protein, CPI-17"/>
    <property type="match status" value="1"/>
</dbReference>
<dbReference type="GO" id="GO:0004865">
    <property type="term" value="F:protein serine/threonine phosphatase inhibitor activity"/>
    <property type="evidence" value="ECO:0007669"/>
    <property type="project" value="TreeGrafter"/>
</dbReference>
<accession>T1J181</accession>
<feature type="region of interest" description="Disordered" evidence="4">
    <location>
        <begin position="1"/>
        <end position="42"/>
    </location>
</feature>
<dbReference type="HOGENOM" id="CLU_123002_1_0_1"/>
<dbReference type="InterPro" id="IPR008025">
    <property type="entry name" value="CPI-17"/>
</dbReference>
<name>T1J181_STRMM</name>
<evidence type="ECO:0000256" key="2">
    <source>
        <dbReference type="ARBA" id="ARBA00022553"/>
    </source>
</evidence>
<organism evidence="5 6">
    <name type="scientific">Strigamia maritima</name>
    <name type="common">European centipede</name>
    <name type="synonym">Geophilus maritimus</name>
    <dbReference type="NCBI Taxonomy" id="126957"/>
    <lineage>
        <taxon>Eukaryota</taxon>
        <taxon>Metazoa</taxon>
        <taxon>Ecdysozoa</taxon>
        <taxon>Arthropoda</taxon>
        <taxon>Myriapoda</taxon>
        <taxon>Chilopoda</taxon>
        <taxon>Pleurostigmophora</taxon>
        <taxon>Geophilomorpha</taxon>
        <taxon>Linotaeniidae</taxon>
        <taxon>Strigamia</taxon>
    </lineage>
</organism>
<sequence>MQMECGLSAYSSSSSGTTTSGLRKEGRSPAKSQKDGLHVNFEPEKVEIQERKKKFLTAKYGTHQMSLIKKRLSVEMWVYDQLQNLFSCKDDSEVELDIDELLDIDEENARRNWLLGKLENAKSSREEVIKFTEELLKRAKTL</sequence>
<dbReference type="PANTHER" id="PTHR16188:SF14">
    <property type="entry name" value="GEO07393P1"/>
    <property type="match status" value="1"/>
</dbReference>
<keyword evidence="6" id="KW-1185">Reference proteome</keyword>
<keyword evidence="2" id="KW-0597">Phosphoprotein</keyword>
<evidence type="ECO:0000256" key="4">
    <source>
        <dbReference type="SAM" id="MobiDB-lite"/>
    </source>
</evidence>
<evidence type="ECO:0000256" key="3">
    <source>
        <dbReference type="ARBA" id="ARBA00023272"/>
    </source>
</evidence>
<dbReference type="Pfam" id="PF05361">
    <property type="entry name" value="PP1_inhibitor"/>
    <property type="match status" value="1"/>
</dbReference>
<dbReference type="eggNOG" id="KOG0824">
    <property type="taxonomic scope" value="Eukaryota"/>
</dbReference>
<reference evidence="5" key="2">
    <citation type="submission" date="2015-02" db="UniProtKB">
        <authorList>
            <consortium name="EnsemblMetazoa"/>
        </authorList>
    </citation>
    <scope>IDENTIFICATION</scope>
</reference>
<dbReference type="Gene3D" id="1.10.150.220">
    <property type="entry name" value="CPI-17"/>
    <property type="match status" value="1"/>
</dbReference>
<feature type="compositionally biased region" description="Low complexity" evidence="4">
    <location>
        <begin position="11"/>
        <end position="21"/>
    </location>
</feature>
<proteinExistence type="inferred from homology"/>